<dbReference type="Gene3D" id="3.50.50.60">
    <property type="entry name" value="FAD/NAD(P)-binding domain"/>
    <property type="match status" value="1"/>
</dbReference>
<dbReference type="AlphaFoldDB" id="A0A495D3L1"/>
<feature type="binding site" evidence="2">
    <location>
        <position position="335"/>
    </location>
    <ligand>
        <name>FAD</name>
        <dbReference type="ChEBI" id="CHEBI:57692"/>
    </ligand>
</feature>
<feature type="binding site" evidence="2">
    <location>
        <position position="348"/>
    </location>
    <ligand>
        <name>FAD</name>
        <dbReference type="ChEBI" id="CHEBI:57692"/>
    </ligand>
</feature>
<proteinExistence type="predicted"/>
<dbReference type="SUPFAM" id="SSF51905">
    <property type="entry name" value="FAD/NAD(P)-binding domain"/>
    <property type="match status" value="1"/>
</dbReference>
<sequence length="498" mass="55261">MSDNKVDHILIIGGGTAGWMCAAALSHRLPTGRVRIELVESEAIGTVGVGESTIPHIRHFNASLGIDEADFMARTHATYKLAIEFRDWGRIGDSYMHPFGAFGVPGAAVDFHHDWLRSGGETALGPIDDYSLPIAMARGQRFARPASDPRDLASTYAYAFQFDAAAYARYLRDFAEARGVIRTEGRVTDVQVDGETGHVRNVSLESGQRIEADLFIDCSGFRGLITEQALATGYEDWSHWLPCDRAIALPSAATGELPPYTRATALEAGWAWRIPLQHRVGNGHVYASAFMDDERAETLLRDQLEGEALAEPNRLRFLAGKRKRQWNRNCVAIGLSSGFLEPLESTSIHLIQSAIGHLLDLFPTGEWDPAEADEFNRVMDQEYARIRDFLILHYKATQRDDTEFWRHCREMDIPDSLAGKIEHFRERGLIADYEHGVFLKPSWQAVFLGQHITPQRLDPRAVNAAAGIRPLAAELTRIATAMPGHAEVLSAHARAAAD</sequence>
<feature type="binding site" evidence="2">
    <location>
        <position position="80"/>
    </location>
    <ligand>
        <name>7-chloro-L-tryptophan</name>
        <dbReference type="ChEBI" id="CHEBI:58713"/>
    </ligand>
</feature>
<dbReference type="PANTHER" id="PTHR43747:SF4">
    <property type="entry name" value="FLAVIN-DEPENDENT TRYPTOPHAN HALOGENASE"/>
    <property type="match status" value="1"/>
</dbReference>
<dbReference type="InterPro" id="IPR050816">
    <property type="entry name" value="Flavin-dep_Halogenase_NPB"/>
</dbReference>
<reference evidence="3 4" key="1">
    <citation type="submission" date="2018-10" db="EMBL/GenBank/DDBJ databases">
        <title>Genomic Encyclopedia of Type Strains, Phase IV (KMG-IV): sequencing the most valuable type-strain genomes for metagenomic binning, comparative biology and taxonomic classification.</title>
        <authorList>
            <person name="Goeker M."/>
        </authorList>
    </citation>
    <scope>NUCLEOTIDE SEQUENCE [LARGE SCALE GENOMIC DNA]</scope>
    <source>
        <strain evidence="3 4">DSM 4734</strain>
    </source>
</reference>
<keyword evidence="2" id="KW-0285">Flavoprotein</keyword>
<dbReference type="Pfam" id="PF04820">
    <property type="entry name" value="Trp_halogenase"/>
    <property type="match status" value="1"/>
</dbReference>
<dbReference type="RefSeq" id="WP_121211032.1">
    <property type="nucleotide sequence ID" value="NZ_RBIM01000004.1"/>
</dbReference>
<protein>
    <submittedName>
        <fullName evidence="3">Tryptophan halogenase</fullName>
    </submittedName>
</protein>
<name>A0A495D3L1_9PROT</name>
<dbReference type="InterPro" id="IPR033856">
    <property type="entry name" value="Trp_halogen"/>
</dbReference>
<feature type="binding site" evidence="2">
    <location>
        <position position="187"/>
    </location>
    <ligand>
        <name>FAD</name>
        <dbReference type="ChEBI" id="CHEBI:57692"/>
    </ligand>
</feature>
<feature type="binding site" evidence="2">
    <location>
        <position position="344"/>
    </location>
    <ligand>
        <name>L-tryptophan</name>
        <dbReference type="ChEBI" id="CHEBI:57912"/>
    </ligand>
</feature>
<dbReference type="InterPro" id="IPR006905">
    <property type="entry name" value="Flavin_halogenase"/>
</dbReference>
<dbReference type="GO" id="GO:0004497">
    <property type="term" value="F:monooxygenase activity"/>
    <property type="evidence" value="ECO:0007669"/>
    <property type="project" value="InterPro"/>
</dbReference>
<evidence type="ECO:0000256" key="2">
    <source>
        <dbReference type="PIRSR" id="PIRSR011396-2"/>
    </source>
</evidence>
<accession>A0A495D3L1</accession>
<evidence type="ECO:0000313" key="4">
    <source>
        <dbReference type="Proteomes" id="UP000273675"/>
    </source>
</evidence>
<evidence type="ECO:0000256" key="1">
    <source>
        <dbReference type="PIRSR" id="PIRSR011396-1"/>
    </source>
</evidence>
<dbReference type="EMBL" id="RBIM01000004">
    <property type="protein sequence ID" value="RKQ96497.1"/>
    <property type="molecule type" value="Genomic_DNA"/>
</dbReference>
<organism evidence="3 4">
    <name type="scientific">Maricaulis maris</name>
    <dbReference type="NCBI Taxonomy" id="74318"/>
    <lineage>
        <taxon>Bacteria</taxon>
        <taxon>Pseudomonadati</taxon>
        <taxon>Pseudomonadota</taxon>
        <taxon>Alphaproteobacteria</taxon>
        <taxon>Maricaulales</taxon>
        <taxon>Maricaulaceae</taxon>
        <taxon>Maricaulis</taxon>
    </lineage>
</organism>
<keyword evidence="2" id="KW-0547">Nucleotide-binding</keyword>
<dbReference type="GO" id="GO:0000166">
    <property type="term" value="F:nucleotide binding"/>
    <property type="evidence" value="ECO:0007669"/>
    <property type="project" value="UniProtKB-KW"/>
</dbReference>
<dbReference type="PIRSF" id="PIRSF011396">
    <property type="entry name" value="Trp_halogenase"/>
    <property type="match status" value="1"/>
</dbReference>
<feature type="binding site" evidence="2">
    <location>
        <begin position="14"/>
        <end position="17"/>
    </location>
    <ligand>
        <name>FAD</name>
        <dbReference type="ChEBI" id="CHEBI:57692"/>
    </ligand>
</feature>
<keyword evidence="2" id="KW-0274">FAD</keyword>
<gene>
    <name evidence="3" type="ORF">C7435_1827</name>
</gene>
<feature type="active site" evidence="1">
    <location>
        <position position="80"/>
    </location>
</feature>
<evidence type="ECO:0000313" key="3">
    <source>
        <dbReference type="EMBL" id="RKQ96497.1"/>
    </source>
</evidence>
<dbReference type="PANTHER" id="PTHR43747">
    <property type="entry name" value="FAD-BINDING PROTEIN"/>
    <property type="match status" value="1"/>
</dbReference>
<dbReference type="InterPro" id="IPR036188">
    <property type="entry name" value="FAD/NAD-bd_sf"/>
</dbReference>
<dbReference type="OrthoDB" id="462203at2"/>
<comment type="caution">
    <text evidence="3">The sequence shown here is derived from an EMBL/GenBank/DDBJ whole genome shotgun (WGS) entry which is preliminary data.</text>
</comment>
<dbReference type="Proteomes" id="UP000273675">
    <property type="component" value="Unassembled WGS sequence"/>
</dbReference>